<feature type="transmembrane region" description="Helical" evidence="6">
    <location>
        <begin position="27"/>
        <end position="52"/>
    </location>
</feature>
<evidence type="ECO:0000313" key="9">
    <source>
        <dbReference type="Proteomes" id="UP001597417"/>
    </source>
</evidence>
<protein>
    <submittedName>
        <fullName evidence="8">RDD family protein</fullName>
    </submittedName>
</protein>
<evidence type="ECO:0000256" key="1">
    <source>
        <dbReference type="ARBA" id="ARBA00004141"/>
    </source>
</evidence>
<evidence type="ECO:0000256" key="3">
    <source>
        <dbReference type="ARBA" id="ARBA00022989"/>
    </source>
</evidence>
<evidence type="ECO:0000256" key="4">
    <source>
        <dbReference type="ARBA" id="ARBA00023136"/>
    </source>
</evidence>
<keyword evidence="3 6" id="KW-1133">Transmembrane helix</keyword>
<dbReference type="PANTHER" id="PTHR38480:SF1">
    <property type="entry name" value="SLR0254 PROTEIN"/>
    <property type="match status" value="1"/>
</dbReference>
<comment type="caution">
    <text evidence="8">The sequence shown here is derived from an EMBL/GenBank/DDBJ whole genome shotgun (WGS) entry which is preliminary data.</text>
</comment>
<evidence type="ECO:0000256" key="2">
    <source>
        <dbReference type="ARBA" id="ARBA00022692"/>
    </source>
</evidence>
<dbReference type="PANTHER" id="PTHR38480">
    <property type="entry name" value="SLR0254 PROTEIN"/>
    <property type="match status" value="1"/>
</dbReference>
<feature type="region of interest" description="Disordered" evidence="5">
    <location>
        <begin position="250"/>
        <end position="274"/>
    </location>
</feature>
<keyword evidence="4 6" id="KW-0472">Membrane</keyword>
<evidence type="ECO:0000259" key="7">
    <source>
        <dbReference type="Pfam" id="PF06271"/>
    </source>
</evidence>
<gene>
    <name evidence="8" type="ORF">ACFSXZ_37075</name>
</gene>
<dbReference type="EMBL" id="JBHUKR010000024">
    <property type="protein sequence ID" value="MFD2421955.1"/>
    <property type="molecule type" value="Genomic_DNA"/>
</dbReference>
<keyword evidence="2 6" id="KW-0812">Transmembrane</keyword>
<proteinExistence type="predicted"/>
<dbReference type="Proteomes" id="UP001597417">
    <property type="component" value="Unassembled WGS sequence"/>
</dbReference>
<reference evidence="9" key="1">
    <citation type="journal article" date="2019" name="Int. J. Syst. Evol. Microbiol.">
        <title>The Global Catalogue of Microorganisms (GCM) 10K type strain sequencing project: providing services to taxonomists for standard genome sequencing and annotation.</title>
        <authorList>
            <consortium name="The Broad Institute Genomics Platform"/>
            <consortium name="The Broad Institute Genome Sequencing Center for Infectious Disease"/>
            <person name="Wu L."/>
            <person name="Ma J."/>
        </authorList>
    </citation>
    <scope>NUCLEOTIDE SEQUENCE [LARGE SCALE GENOMIC DNA]</scope>
    <source>
        <strain evidence="9">CGMCC 4.7645</strain>
    </source>
</reference>
<keyword evidence="9" id="KW-1185">Reference proteome</keyword>
<feature type="transmembrane region" description="Helical" evidence="6">
    <location>
        <begin position="58"/>
        <end position="80"/>
    </location>
</feature>
<dbReference type="RefSeq" id="WP_378270810.1">
    <property type="nucleotide sequence ID" value="NZ_JBHUKR010000024.1"/>
</dbReference>
<feature type="domain" description="RDD" evidence="7">
    <location>
        <begin position="20"/>
        <end position="149"/>
    </location>
</feature>
<feature type="transmembrane region" description="Helical" evidence="6">
    <location>
        <begin position="113"/>
        <end position="135"/>
    </location>
</feature>
<accession>A0ABW5G4V1</accession>
<comment type="subcellular location">
    <subcellularLocation>
        <location evidence="1">Membrane</location>
        <topology evidence="1">Multi-pass membrane protein</topology>
    </subcellularLocation>
</comment>
<evidence type="ECO:0000313" key="8">
    <source>
        <dbReference type="EMBL" id="MFD2421955.1"/>
    </source>
</evidence>
<dbReference type="InterPro" id="IPR010432">
    <property type="entry name" value="RDD"/>
</dbReference>
<name>A0ABW5G4V1_9PSEU</name>
<dbReference type="Pfam" id="PF06271">
    <property type="entry name" value="RDD"/>
    <property type="match status" value="1"/>
</dbReference>
<sequence>MAAEPDLVTGEAVVVDLRVARLASRGVAAALDALLQFAVLLTVLVAILVAGLDDPAQLAAILLGVFVLVRVGYSVLFETLGRGRTLGKMALGLRVVRDDGGPVRFRHALTRSLAGAIVDFGPVLVWSVVAVVVSLCSARSKRVGDYLAGTVVVQERAPDMPVPAVTMPPALASWAGQLDLSGLGDELALAIRQYLARYQELRPEAREALGHDLVRDVAGRIETPLPYGVPPWAYLQAVLAERRARSLGHAPAALPVAPPPDPRPSESGPFAPPS</sequence>
<evidence type="ECO:0000256" key="5">
    <source>
        <dbReference type="SAM" id="MobiDB-lite"/>
    </source>
</evidence>
<evidence type="ECO:0000256" key="6">
    <source>
        <dbReference type="SAM" id="Phobius"/>
    </source>
</evidence>
<organism evidence="8 9">
    <name type="scientific">Amycolatopsis pigmentata</name>
    <dbReference type="NCBI Taxonomy" id="450801"/>
    <lineage>
        <taxon>Bacteria</taxon>
        <taxon>Bacillati</taxon>
        <taxon>Actinomycetota</taxon>
        <taxon>Actinomycetes</taxon>
        <taxon>Pseudonocardiales</taxon>
        <taxon>Pseudonocardiaceae</taxon>
        <taxon>Amycolatopsis</taxon>
    </lineage>
</organism>